<name>A0A7Z0IZN4_RHILE</name>
<comment type="caution">
    <text evidence="1">The sequence shown here is derived from an EMBL/GenBank/DDBJ whole genome shotgun (WGS) entry which is preliminary data.</text>
</comment>
<reference evidence="1 2" key="1">
    <citation type="submission" date="2020-07" db="EMBL/GenBank/DDBJ databases">
        <title>Genomic Encyclopedia of Type Strains, Phase IV (KMG-V): Genome sequencing to study the core and pangenomes of soil and plant-associated prokaryotes.</title>
        <authorList>
            <person name="Whitman W."/>
        </authorList>
    </citation>
    <scope>NUCLEOTIDE SEQUENCE [LARGE SCALE GENOMIC DNA]</scope>
    <source>
        <strain evidence="1 2">SEMIA 4052</strain>
    </source>
</reference>
<dbReference type="AlphaFoldDB" id="A0A7Z0IZN4"/>
<dbReference type="RefSeq" id="WP_049732709.1">
    <property type="nucleotide sequence ID" value="NZ_JACBZV010000007.1"/>
</dbReference>
<proteinExistence type="predicted"/>
<evidence type="ECO:0008006" key="3">
    <source>
        <dbReference type="Google" id="ProtNLM"/>
    </source>
</evidence>
<dbReference type="EMBL" id="JACBZV010000007">
    <property type="protein sequence ID" value="NYJ13011.1"/>
    <property type="molecule type" value="Genomic_DNA"/>
</dbReference>
<dbReference type="Proteomes" id="UP000535276">
    <property type="component" value="Unassembled WGS sequence"/>
</dbReference>
<gene>
    <name evidence="1" type="ORF">GGI64_004092</name>
</gene>
<evidence type="ECO:0000313" key="1">
    <source>
        <dbReference type="EMBL" id="NYJ13011.1"/>
    </source>
</evidence>
<accession>A0A7Z0IZN4</accession>
<sequence length="144" mass="15347">MRMKTMLIVFSGKGEQIGHAQGFVSSAADGVIATSDMAGIGQDGQLSNPCGKARFETVVMARNGRTVEAGRVFFPEIDSYLDVFTPETGMVLPADEGKEIGSITWHIKEGGGEFEGATGVVTGNFIGYPDGTFVDHQVYRVLLP</sequence>
<protein>
    <recommendedName>
        <fullName evidence="3">Allene oxide cyclase barrel-like domain-containing protein</fullName>
    </recommendedName>
</protein>
<organism evidence="1 2">
    <name type="scientific">Rhizobium leguminosarum</name>
    <dbReference type="NCBI Taxonomy" id="384"/>
    <lineage>
        <taxon>Bacteria</taxon>
        <taxon>Pseudomonadati</taxon>
        <taxon>Pseudomonadota</taxon>
        <taxon>Alphaproteobacteria</taxon>
        <taxon>Hyphomicrobiales</taxon>
        <taxon>Rhizobiaceae</taxon>
        <taxon>Rhizobium/Agrobacterium group</taxon>
        <taxon>Rhizobium</taxon>
    </lineage>
</organism>
<evidence type="ECO:0000313" key="2">
    <source>
        <dbReference type="Proteomes" id="UP000535276"/>
    </source>
</evidence>